<dbReference type="OrthoDB" id="420380at2759"/>
<dbReference type="AlphaFoldDB" id="D7G1H9"/>
<organism evidence="8 9">
    <name type="scientific">Ectocarpus siliculosus</name>
    <name type="common">Brown alga</name>
    <name type="synonym">Conferva siliculosa</name>
    <dbReference type="NCBI Taxonomy" id="2880"/>
    <lineage>
        <taxon>Eukaryota</taxon>
        <taxon>Sar</taxon>
        <taxon>Stramenopiles</taxon>
        <taxon>Ochrophyta</taxon>
        <taxon>PX clade</taxon>
        <taxon>Phaeophyceae</taxon>
        <taxon>Ectocarpales</taxon>
        <taxon>Ectocarpaceae</taxon>
        <taxon>Ectocarpus</taxon>
    </lineage>
</organism>
<dbReference type="STRING" id="2880.D7G1H9"/>
<dbReference type="Proteomes" id="UP000002630">
    <property type="component" value="Linkage Group LG18"/>
</dbReference>
<accession>D7G1H9</accession>
<evidence type="ECO:0000256" key="6">
    <source>
        <dbReference type="SAM" id="MobiDB-lite"/>
    </source>
</evidence>
<dbReference type="GO" id="GO:0005506">
    <property type="term" value="F:iron ion binding"/>
    <property type="evidence" value="ECO:0007669"/>
    <property type="project" value="InterPro"/>
</dbReference>
<dbReference type="GO" id="GO:0031418">
    <property type="term" value="F:L-ascorbic acid binding"/>
    <property type="evidence" value="ECO:0007669"/>
    <property type="project" value="InterPro"/>
</dbReference>
<evidence type="ECO:0000256" key="3">
    <source>
        <dbReference type="ARBA" id="ARBA00022964"/>
    </source>
</evidence>
<dbReference type="GO" id="GO:0004656">
    <property type="term" value="F:procollagen-proline 4-dioxygenase activity"/>
    <property type="evidence" value="ECO:0007669"/>
    <property type="project" value="TreeGrafter"/>
</dbReference>
<gene>
    <name evidence="8" type="ORF">Esi_0045_0057</name>
</gene>
<dbReference type="InParanoid" id="D7G1H9"/>
<protein>
    <recommendedName>
        <fullName evidence="7">Fe2OG dioxygenase domain-containing protein</fullName>
    </recommendedName>
</protein>
<feature type="compositionally biased region" description="Low complexity" evidence="6">
    <location>
        <begin position="64"/>
        <end position="80"/>
    </location>
</feature>
<dbReference type="OMA" id="YLTEMPE"/>
<evidence type="ECO:0000259" key="7">
    <source>
        <dbReference type="PROSITE" id="PS51471"/>
    </source>
</evidence>
<evidence type="ECO:0000256" key="4">
    <source>
        <dbReference type="ARBA" id="ARBA00023002"/>
    </source>
</evidence>
<feature type="compositionally biased region" description="Low complexity" evidence="6">
    <location>
        <begin position="140"/>
        <end position="158"/>
    </location>
</feature>
<evidence type="ECO:0000256" key="2">
    <source>
        <dbReference type="ARBA" id="ARBA00022723"/>
    </source>
</evidence>
<dbReference type="Pfam" id="PF13640">
    <property type="entry name" value="2OG-FeII_Oxy_3"/>
    <property type="match status" value="1"/>
</dbReference>
<dbReference type="GO" id="GO:0005783">
    <property type="term" value="C:endoplasmic reticulum"/>
    <property type="evidence" value="ECO:0007669"/>
    <property type="project" value="TreeGrafter"/>
</dbReference>
<dbReference type="InterPro" id="IPR006620">
    <property type="entry name" value="Pro_4_hyd_alph"/>
</dbReference>
<dbReference type="EMBL" id="FN649743">
    <property type="protein sequence ID" value="CBJ26787.1"/>
    <property type="molecule type" value="Genomic_DNA"/>
</dbReference>
<evidence type="ECO:0000256" key="1">
    <source>
        <dbReference type="ARBA" id="ARBA00001961"/>
    </source>
</evidence>
<dbReference type="Gene3D" id="2.60.120.620">
    <property type="entry name" value="q2cbj1_9rhob like domain"/>
    <property type="match status" value="1"/>
</dbReference>
<evidence type="ECO:0000313" key="8">
    <source>
        <dbReference type="EMBL" id="CBJ26787.1"/>
    </source>
</evidence>
<feature type="region of interest" description="Disordered" evidence="6">
    <location>
        <begin position="130"/>
        <end position="162"/>
    </location>
</feature>
<dbReference type="PANTHER" id="PTHR10869">
    <property type="entry name" value="PROLYL 4-HYDROXYLASE ALPHA SUBUNIT"/>
    <property type="match status" value="1"/>
</dbReference>
<dbReference type="PANTHER" id="PTHR10869:SF229">
    <property type="entry name" value="PROLYL 4-HYDROXYLASE ALPHA SUBUNIT DOMAIN-CONTAINING PROTEIN"/>
    <property type="match status" value="1"/>
</dbReference>
<dbReference type="InterPro" id="IPR044862">
    <property type="entry name" value="Pro_4_hyd_alph_FE2OG_OXY"/>
</dbReference>
<dbReference type="InterPro" id="IPR045054">
    <property type="entry name" value="P4HA-like"/>
</dbReference>
<comment type="cofactor">
    <cofactor evidence="1">
        <name>L-ascorbate</name>
        <dbReference type="ChEBI" id="CHEBI:38290"/>
    </cofactor>
</comment>
<name>D7G1H9_ECTSI</name>
<feature type="region of interest" description="Disordered" evidence="6">
    <location>
        <begin position="64"/>
        <end position="94"/>
    </location>
</feature>
<dbReference type="eggNOG" id="KOG1591">
    <property type="taxonomic scope" value="Eukaryota"/>
</dbReference>
<evidence type="ECO:0000256" key="5">
    <source>
        <dbReference type="ARBA" id="ARBA00023004"/>
    </source>
</evidence>
<reference evidence="8 9" key="1">
    <citation type="journal article" date="2010" name="Nature">
        <title>The Ectocarpus genome and the independent evolution of multicellularity in brown algae.</title>
        <authorList>
            <person name="Cock J.M."/>
            <person name="Sterck L."/>
            <person name="Rouze P."/>
            <person name="Scornet D."/>
            <person name="Allen A.E."/>
            <person name="Amoutzias G."/>
            <person name="Anthouard V."/>
            <person name="Artiguenave F."/>
            <person name="Aury J.M."/>
            <person name="Badger J.H."/>
            <person name="Beszteri B."/>
            <person name="Billiau K."/>
            <person name="Bonnet E."/>
            <person name="Bothwell J.H."/>
            <person name="Bowler C."/>
            <person name="Boyen C."/>
            <person name="Brownlee C."/>
            <person name="Carrano C.J."/>
            <person name="Charrier B."/>
            <person name="Cho G.Y."/>
            <person name="Coelho S.M."/>
            <person name="Collen J."/>
            <person name="Corre E."/>
            <person name="Da Silva C."/>
            <person name="Delage L."/>
            <person name="Delaroque N."/>
            <person name="Dittami S.M."/>
            <person name="Doulbeau S."/>
            <person name="Elias M."/>
            <person name="Farnham G."/>
            <person name="Gachon C.M."/>
            <person name="Gschloessl B."/>
            <person name="Heesch S."/>
            <person name="Jabbari K."/>
            <person name="Jubin C."/>
            <person name="Kawai H."/>
            <person name="Kimura K."/>
            <person name="Kloareg B."/>
            <person name="Kupper F.C."/>
            <person name="Lang D."/>
            <person name="Le Bail A."/>
            <person name="Leblanc C."/>
            <person name="Lerouge P."/>
            <person name="Lohr M."/>
            <person name="Lopez P.J."/>
            <person name="Martens C."/>
            <person name="Maumus F."/>
            <person name="Michel G."/>
            <person name="Miranda-Saavedra D."/>
            <person name="Morales J."/>
            <person name="Moreau H."/>
            <person name="Motomura T."/>
            <person name="Nagasato C."/>
            <person name="Napoli C.A."/>
            <person name="Nelson D.R."/>
            <person name="Nyvall-Collen P."/>
            <person name="Peters A.F."/>
            <person name="Pommier C."/>
            <person name="Potin P."/>
            <person name="Poulain J."/>
            <person name="Quesneville H."/>
            <person name="Read B."/>
            <person name="Rensing S.A."/>
            <person name="Ritter A."/>
            <person name="Rousvoal S."/>
            <person name="Samanta M."/>
            <person name="Samson G."/>
            <person name="Schroeder D.C."/>
            <person name="Segurens B."/>
            <person name="Strittmatter M."/>
            <person name="Tonon T."/>
            <person name="Tregear J.W."/>
            <person name="Valentin K."/>
            <person name="von Dassow P."/>
            <person name="Yamagishi T."/>
            <person name="Van de Peer Y."/>
            <person name="Wincker P."/>
        </authorList>
    </citation>
    <scope>NUCLEOTIDE SEQUENCE [LARGE SCALE GENOMIC DNA]</scope>
    <source>
        <strain evidence="9">Ec32 / CCAP1310/4</strain>
    </source>
</reference>
<dbReference type="PROSITE" id="PS51471">
    <property type="entry name" value="FE2OG_OXY"/>
    <property type="match status" value="1"/>
</dbReference>
<dbReference type="SMART" id="SM00702">
    <property type="entry name" value="P4Hc"/>
    <property type="match status" value="1"/>
</dbReference>
<feature type="region of interest" description="Disordered" evidence="6">
    <location>
        <begin position="1"/>
        <end position="22"/>
    </location>
</feature>
<sequence length="350" mass="36872">MGVDVFDLPAGGIPASERGQQEALPPQVLECIRGRHGLQEFAGGRRLLDPEYYGADGEAGDAALMGSSSSSGGPAAAAAAAGGGEKKEGGDGTAAKSRLLFPGLRLLHAEPPVIGVSDFFTDEECDEYISRSVSPPPPAAVTSGAGAGAAAAATGSGPHMQRSATLGADVDAVAQRTSTTWFHRFSAVPELMAKASALVGVPFEEGRWEEAQTVRYRPGEKFTWHLDALPPAPDLASRGGQRIATLLVYLTEMPEGDGGATAFRDLGPLRVRPRKGSALLFFPSLGGAPDCPFDIRTLHAGEVVRPGAEQDKWIAQLWLRESRYTPTVPKQNRHEHAAAVVAEFDKIWQG</sequence>
<keyword evidence="3" id="KW-0223">Dioxygenase</keyword>
<keyword evidence="4" id="KW-0560">Oxidoreductase</keyword>
<keyword evidence="5" id="KW-0408">Iron</keyword>
<evidence type="ECO:0000313" key="9">
    <source>
        <dbReference type="Proteomes" id="UP000002630"/>
    </source>
</evidence>
<feature type="domain" description="Fe2OG dioxygenase" evidence="7">
    <location>
        <begin position="207"/>
        <end position="321"/>
    </location>
</feature>
<dbReference type="EMBL" id="FN648652">
    <property type="protein sequence ID" value="CBJ26787.1"/>
    <property type="molecule type" value="Genomic_DNA"/>
</dbReference>
<dbReference type="InterPro" id="IPR005123">
    <property type="entry name" value="Oxoglu/Fe-dep_dioxygenase_dom"/>
</dbReference>
<proteinExistence type="predicted"/>
<keyword evidence="2" id="KW-0479">Metal-binding</keyword>
<keyword evidence="9" id="KW-1185">Reference proteome</keyword>